<dbReference type="OrthoDB" id="10450264at2759"/>
<dbReference type="AlphaFoldDB" id="A0A2P5FDP7"/>
<gene>
    <name evidence="2" type="ORF">TorRG33x02_081690</name>
</gene>
<dbReference type="InParanoid" id="A0A2P5FDP7"/>
<keyword evidence="3" id="KW-1185">Reference proteome</keyword>
<feature type="region of interest" description="Disordered" evidence="1">
    <location>
        <begin position="1"/>
        <end position="23"/>
    </location>
</feature>
<evidence type="ECO:0000313" key="2">
    <source>
        <dbReference type="EMBL" id="PON95921.1"/>
    </source>
</evidence>
<name>A0A2P5FDP7_TREOI</name>
<proteinExistence type="predicted"/>
<sequence length="100" mass="11261">MEDKWATQTTMSGPRRGAIASISRQKAPTWNPLGLFFPPKRPLTRPTPKERVTRVLQRDKCPPAVGVLMMTGFDCTDDVAAVIPLYCCFNLTAQQRRKRA</sequence>
<feature type="region of interest" description="Disordered" evidence="1">
    <location>
        <begin position="35"/>
        <end position="54"/>
    </location>
</feature>
<accession>A0A2P5FDP7</accession>
<evidence type="ECO:0000313" key="3">
    <source>
        <dbReference type="Proteomes" id="UP000237000"/>
    </source>
</evidence>
<evidence type="ECO:0000256" key="1">
    <source>
        <dbReference type="SAM" id="MobiDB-lite"/>
    </source>
</evidence>
<feature type="compositionally biased region" description="Polar residues" evidence="1">
    <location>
        <begin position="1"/>
        <end position="12"/>
    </location>
</feature>
<reference evidence="3" key="1">
    <citation type="submission" date="2016-06" db="EMBL/GenBank/DDBJ databases">
        <title>Parallel loss of symbiosis genes in relatives of nitrogen-fixing non-legume Parasponia.</title>
        <authorList>
            <person name="Van Velzen R."/>
            <person name="Holmer R."/>
            <person name="Bu F."/>
            <person name="Rutten L."/>
            <person name="Van Zeijl A."/>
            <person name="Liu W."/>
            <person name="Santuari L."/>
            <person name="Cao Q."/>
            <person name="Sharma T."/>
            <person name="Shen D."/>
            <person name="Roswanjaya Y."/>
            <person name="Wardhani T."/>
            <person name="Kalhor M.S."/>
            <person name="Jansen J."/>
            <person name="Van den Hoogen J."/>
            <person name="Gungor B."/>
            <person name="Hartog M."/>
            <person name="Hontelez J."/>
            <person name="Verver J."/>
            <person name="Yang W.-C."/>
            <person name="Schijlen E."/>
            <person name="Repin R."/>
            <person name="Schilthuizen M."/>
            <person name="Schranz E."/>
            <person name="Heidstra R."/>
            <person name="Miyata K."/>
            <person name="Fedorova E."/>
            <person name="Kohlen W."/>
            <person name="Bisseling T."/>
            <person name="Smit S."/>
            <person name="Geurts R."/>
        </authorList>
    </citation>
    <scope>NUCLEOTIDE SEQUENCE [LARGE SCALE GENOMIC DNA]</scope>
    <source>
        <strain evidence="3">cv. RG33-2</strain>
    </source>
</reference>
<comment type="caution">
    <text evidence="2">The sequence shown here is derived from an EMBL/GenBank/DDBJ whole genome shotgun (WGS) entry which is preliminary data.</text>
</comment>
<organism evidence="2 3">
    <name type="scientific">Trema orientale</name>
    <name type="common">Charcoal tree</name>
    <name type="synonym">Celtis orientalis</name>
    <dbReference type="NCBI Taxonomy" id="63057"/>
    <lineage>
        <taxon>Eukaryota</taxon>
        <taxon>Viridiplantae</taxon>
        <taxon>Streptophyta</taxon>
        <taxon>Embryophyta</taxon>
        <taxon>Tracheophyta</taxon>
        <taxon>Spermatophyta</taxon>
        <taxon>Magnoliopsida</taxon>
        <taxon>eudicotyledons</taxon>
        <taxon>Gunneridae</taxon>
        <taxon>Pentapetalae</taxon>
        <taxon>rosids</taxon>
        <taxon>fabids</taxon>
        <taxon>Rosales</taxon>
        <taxon>Cannabaceae</taxon>
        <taxon>Trema</taxon>
    </lineage>
</organism>
<dbReference type="EMBL" id="JXTC01000041">
    <property type="protein sequence ID" value="PON95921.1"/>
    <property type="molecule type" value="Genomic_DNA"/>
</dbReference>
<protein>
    <submittedName>
        <fullName evidence="2">Uncharacterized protein</fullName>
    </submittedName>
</protein>
<dbReference type="Proteomes" id="UP000237000">
    <property type="component" value="Unassembled WGS sequence"/>
</dbReference>